<accession>A0A9K3GG32</accession>
<keyword evidence="2" id="KW-1185">Reference proteome</keyword>
<gene>
    <name evidence="1" type="ORF">KIPB_002242</name>
</gene>
<organism evidence="1 2">
    <name type="scientific">Kipferlia bialata</name>
    <dbReference type="NCBI Taxonomy" id="797122"/>
    <lineage>
        <taxon>Eukaryota</taxon>
        <taxon>Metamonada</taxon>
        <taxon>Carpediemonas-like organisms</taxon>
        <taxon>Kipferlia</taxon>
    </lineage>
</organism>
<proteinExistence type="predicted"/>
<dbReference type="Proteomes" id="UP000265618">
    <property type="component" value="Unassembled WGS sequence"/>
</dbReference>
<dbReference type="EMBL" id="BDIP01000358">
    <property type="protein sequence ID" value="GIQ81300.1"/>
    <property type="molecule type" value="Genomic_DNA"/>
</dbReference>
<protein>
    <submittedName>
        <fullName evidence="1">Uncharacterized protein</fullName>
    </submittedName>
</protein>
<sequence>MGKDFETVQRIQRQMYAGEMIEDLSKADRHALFSQFYKVMEHLWEGRGPVFTHYQREACDEVLELEKSEDFVLRDATNIYAESGVFEAIVNF</sequence>
<reference evidence="1 2" key="1">
    <citation type="journal article" date="2018" name="PLoS ONE">
        <title>The draft genome of Kipferlia bialata reveals reductive genome evolution in fornicate parasites.</title>
        <authorList>
            <person name="Tanifuji G."/>
            <person name="Takabayashi S."/>
            <person name="Kume K."/>
            <person name="Takagi M."/>
            <person name="Nakayama T."/>
            <person name="Kamikawa R."/>
            <person name="Inagaki Y."/>
            <person name="Hashimoto T."/>
        </authorList>
    </citation>
    <scope>NUCLEOTIDE SEQUENCE [LARGE SCALE GENOMIC DNA]</scope>
    <source>
        <strain evidence="1">NY0173</strain>
    </source>
</reference>
<dbReference type="AlphaFoldDB" id="A0A9K3GG32"/>
<evidence type="ECO:0000313" key="2">
    <source>
        <dbReference type="Proteomes" id="UP000265618"/>
    </source>
</evidence>
<evidence type="ECO:0000313" key="1">
    <source>
        <dbReference type="EMBL" id="GIQ81300.1"/>
    </source>
</evidence>
<comment type="caution">
    <text evidence="1">The sequence shown here is derived from an EMBL/GenBank/DDBJ whole genome shotgun (WGS) entry which is preliminary data.</text>
</comment>
<name>A0A9K3GG32_9EUKA</name>